<accession>A0A6A6T274</accession>
<feature type="signal peptide" evidence="1">
    <location>
        <begin position="1"/>
        <end position="29"/>
    </location>
</feature>
<proteinExistence type="predicted"/>
<evidence type="ECO:0000313" key="2">
    <source>
        <dbReference type="EMBL" id="KAF2653782.1"/>
    </source>
</evidence>
<feature type="chain" id="PRO_5025679147" evidence="1">
    <location>
        <begin position="30"/>
        <end position="498"/>
    </location>
</feature>
<dbReference type="OrthoDB" id="3797255at2759"/>
<dbReference type="EMBL" id="MU004375">
    <property type="protein sequence ID" value="KAF2653782.1"/>
    <property type="molecule type" value="Genomic_DNA"/>
</dbReference>
<keyword evidence="3" id="KW-1185">Reference proteome</keyword>
<dbReference type="Proteomes" id="UP000799324">
    <property type="component" value="Unassembled WGS sequence"/>
</dbReference>
<dbReference type="AlphaFoldDB" id="A0A6A6T274"/>
<organism evidence="2 3">
    <name type="scientific">Lophiostoma macrostomum CBS 122681</name>
    <dbReference type="NCBI Taxonomy" id="1314788"/>
    <lineage>
        <taxon>Eukaryota</taxon>
        <taxon>Fungi</taxon>
        <taxon>Dikarya</taxon>
        <taxon>Ascomycota</taxon>
        <taxon>Pezizomycotina</taxon>
        <taxon>Dothideomycetes</taxon>
        <taxon>Pleosporomycetidae</taxon>
        <taxon>Pleosporales</taxon>
        <taxon>Lophiostomataceae</taxon>
        <taxon>Lophiostoma</taxon>
    </lineage>
</organism>
<keyword evidence="1" id="KW-0732">Signal</keyword>
<gene>
    <name evidence="2" type="ORF">K491DRAFT_717748</name>
</gene>
<name>A0A6A6T274_9PLEO</name>
<sequence>MSVFPANVHLVFSTVTLLGALCTVSFVDADPVPFNGFDDPFANIPGYELTNIEIHDNEDVFYIDQGDDEGDLVDETNPSVANSSVSWNATLGLRHRSILLEKRATQKKDTVCKDTVGAESASGISIRSYEYPTINEVETEYKNVYDFEDPMSPNEESWYNFKNVNKMSTGTDEAGNKRSYASEHILEWFLLKEFLEEDKTTKGSASRCNVIQQYFKQKVEFQTEIIVAPPGQTSTTKTIAVKEKKAIDWIAHQIPGKLNDDRWKYEFVVLQSHINGKKNELWTKSQDTMSPQLARAQGEVSQKNMANNLTMEWQVVNKYFPEAATQTQKYTQNEGYLMAIKRFRDIIGVYKYHQEDLIKKYWKTQVLRVADAFEKLEKDVLPTLEGGSEYVYQNFRQQWLDFMGDHFTRGKTKIEAWMDKFAPAIKTLSEGGRPEKNPGIDSRSLLFSLFKRAGEETELCAVSTSDEVTERAKLLYKAYENKGEWNNPLEETADLAGS</sequence>
<evidence type="ECO:0000313" key="3">
    <source>
        <dbReference type="Proteomes" id="UP000799324"/>
    </source>
</evidence>
<reference evidence="2" key="1">
    <citation type="journal article" date="2020" name="Stud. Mycol.">
        <title>101 Dothideomycetes genomes: a test case for predicting lifestyles and emergence of pathogens.</title>
        <authorList>
            <person name="Haridas S."/>
            <person name="Albert R."/>
            <person name="Binder M."/>
            <person name="Bloem J."/>
            <person name="Labutti K."/>
            <person name="Salamov A."/>
            <person name="Andreopoulos B."/>
            <person name="Baker S."/>
            <person name="Barry K."/>
            <person name="Bills G."/>
            <person name="Bluhm B."/>
            <person name="Cannon C."/>
            <person name="Castanera R."/>
            <person name="Culley D."/>
            <person name="Daum C."/>
            <person name="Ezra D."/>
            <person name="Gonzalez J."/>
            <person name="Henrissat B."/>
            <person name="Kuo A."/>
            <person name="Liang C."/>
            <person name="Lipzen A."/>
            <person name="Lutzoni F."/>
            <person name="Magnuson J."/>
            <person name="Mondo S."/>
            <person name="Nolan M."/>
            <person name="Ohm R."/>
            <person name="Pangilinan J."/>
            <person name="Park H.-J."/>
            <person name="Ramirez L."/>
            <person name="Alfaro M."/>
            <person name="Sun H."/>
            <person name="Tritt A."/>
            <person name="Yoshinaga Y."/>
            <person name="Zwiers L.-H."/>
            <person name="Turgeon B."/>
            <person name="Goodwin S."/>
            <person name="Spatafora J."/>
            <person name="Crous P."/>
            <person name="Grigoriev I."/>
        </authorList>
    </citation>
    <scope>NUCLEOTIDE SEQUENCE</scope>
    <source>
        <strain evidence="2">CBS 122681</strain>
    </source>
</reference>
<evidence type="ECO:0000256" key="1">
    <source>
        <dbReference type="SAM" id="SignalP"/>
    </source>
</evidence>
<protein>
    <submittedName>
        <fullName evidence="2">Uncharacterized protein</fullName>
    </submittedName>
</protein>